<evidence type="ECO:0000256" key="2">
    <source>
        <dbReference type="PROSITE-ProRule" id="PRU01122"/>
    </source>
</evidence>
<organism evidence="4 5">
    <name type="scientific">Agarivorans gilvus</name>
    <dbReference type="NCBI Taxonomy" id="680279"/>
    <lineage>
        <taxon>Bacteria</taxon>
        <taxon>Pseudomonadati</taxon>
        <taxon>Pseudomonadota</taxon>
        <taxon>Gammaproteobacteria</taxon>
        <taxon>Alteromonadales</taxon>
        <taxon>Alteromonadaceae</taxon>
        <taxon>Agarivorans</taxon>
    </lineage>
</organism>
<keyword evidence="5" id="KW-1185">Reference proteome</keyword>
<dbReference type="Proteomes" id="UP000651977">
    <property type="component" value="Unassembled WGS sequence"/>
</dbReference>
<accession>A0ABQ1HUH2</accession>
<protein>
    <recommendedName>
        <fullName evidence="2">endopeptidase La</fullName>
        <ecNumber evidence="2">3.4.21.53</ecNumber>
    </recommendedName>
</protein>
<gene>
    <name evidence="4" type="ORF">GCM10007414_01000</name>
</gene>
<evidence type="ECO:0000313" key="5">
    <source>
        <dbReference type="Proteomes" id="UP000651977"/>
    </source>
</evidence>
<dbReference type="Pfam" id="PF13654">
    <property type="entry name" value="AAA_32"/>
    <property type="match status" value="1"/>
</dbReference>
<feature type="active site" evidence="2">
    <location>
        <position position="496"/>
    </location>
</feature>
<dbReference type="InterPro" id="IPR008269">
    <property type="entry name" value="Lon_proteolytic"/>
</dbReference>
<dbReference type="Pfam" id="PF05362">
    <property type="entry name" value="Lon_C"/>
    <property type="match status" value="1"/>
</dbReference>
<dbReference type="InterPro" id="IPR014721">
    <property type="entry name" value="Ribsml_uS5_D2-typ_fold_subgr"/>
</dbReference>
<dbReference type="InterPro" id="IPR027417">
    <property type="entry name" value="P-loop_NTPase"/>
</dbReference>
<keyword evidence="2" id="KW-0378">Hydrolase</keyword>
<evidence type="ECO:0000256" key="1">
    <source>
        <dbReference type="ARBA" id="ARBA00022670"/>
    </source>
</evidence>
<evidence type="ECO:0000313" key="4">
    <source>
        <dbReference type="EMBL" id="GGA92173.1"/>
    </source>
</evidence>
<feature type="domain" description="Lon proteolytic" evidence="3">
    <location>
        <begin position="404"/>
        <end position="601"/>
    </location>
</feature>
<name>A0ABQ1HUH2_9ALTE</name>
<feature type="active site" evidence="2">
    <location>
        <position position="539"/>
    </location>
</feature>
<evidence type="ECO:0000259" key="3">
    <source>
        <dbReference type="PROSITE" id="PS51786"/>
    </source>
</evidence>
<dbReference type="EC" id="3.4.21.53" evidence="2"/>
<dbReference type="PROSITE" id="PS51786">
    <property type="entry name" value="LON_PROTEOLYTIC"/>
    <property type="match status" value="1"/>
</dbReference>
<dbReference type="InterPro" id="IPR027065">
    <property type="entry name" value="Lon_Prtase"/>
</dbReference>
<dbReference type="PRINTS" id="PR00830">
    <property type="entry name" value="ENDOLAPTASE"/>
</dbReference>
<dbReference type="RefSeq" id="WP_055731718.1">
    <property type="nucleotide sequence ID" value="NZ_BMDY01000001.1"/>
</dbReference>
<dbReference type="SUPFAM" id="SSF54211">
    <property type="entry name" value="Ribosomal protein S5 domain 2-like"/>
    <property type="match status" value="1"/>
</dbReference>
<keyword evidence="2" id="KW-0720">Serine protease</keyword>
<reference evidence="5" key="1">
    <citation type="journal article" date="2019" name="Int. J. Syst. Evol. Microbiol.">
        <title>The Global Catalogue of Microorganisms (GCM) 10K type strain sequencing project: providing services to taxonomists for standard genome sequencing and annotation.</title>
        <authorList>
            <consortium name="The Broad Institute Genomics Platform"/>
            <consortium name="The Broad Institute Genome Sequencing Center for Infectious Disease"/>
            <person name="Wu L."/>
            <person name="Ma J."/>
        </authorList>
    </citation>
    <scope>NUCLEOTIDE SEQUENCE [LARGE SCALE GENOMIC DNA]</scope>
    <source>
        <strain evidence="5">CGMCC 1.10131</strain>
    </source>
</reference>
<sequence length="644" mass="71329">MTEHALPLEMLSPQYSLSELQLSSSQQWPQLLPRLKASIEFFATTRSAQPFLVCQAASFFDLPEIFAQLSPKSQTVATAYALIFSPNTPSKAVCLSLSEQQYLSIQQTLEQQRLATAERSWEQALADLLEQFEGEQTTALYQALTALKQYVQTQPQAMSPEAGIKVWRSSNELLYCHQFNRQQLFGEQLMPASGQMAGLEQLNLGLIAKAASGILVVNADDILAEANLWFELKSCLKTATFSWDKLAGHQRLWQAQDLAISTKLIITGNANAIADLYQLDPELASQCLIETELPLDLVASDDNFSAYLSQINWQLQREELAPLVEPLYYPVLQRAAFLCEHQQLLSLNMAEVMKPLRLIQHLGLSQDAQGFEQALDSLAQHINGQQLFSDLSYKDRQTQINLSGSRVGQINGLSVIDFNGLGHSFGEPIRITANVFQGDGDFMDVERKAELAGNIHAKSMMIIHGFLSELFALEHHFPYSANIVFEQSYHEIEGDSASLASCLALLSALSRLAIEQNTAVTGALDQKGNVLAVGGINEKIEGFYRVGKLLEANQPLAVVIPKANLKQLNLSQAVIKACQRQELSIYAVENIEQAIPYLFKLEAGKLSDENSVLGKIYKRVNVGSDEPSLAQALIHKFTKLIKLS</sequence>
<dbReference type="Gene3D" id="3.40.50.300">
    <property type="entry name" value="P-loop containing nucleotide triphosphate hydrolases"/>
    <property type="match status" value="1"/>
</dbReference>
<dbReference type="Gene3D" id="3.30.230.10">
    <property type="match status" value="1"/>
</dbReference>
<keyword evidence="1 2" id="KW-0645">Protease</keyword>
<dbReference type="PANTHER" id="PTHR10046">
    <property type="entry name" value="ATP DEPENDENT LON PROTEASE FAMILY MEMBER"/>
    <property type="match status" value="1"/>
</dbReference>
<dbReference type="InterPro" id="IPR020568">
    <property type="entry name" value="Ribosomal_Su5_D2-typ_SF"/>
</dbReference>
<comment type="catalytic activity">
    <reaction evidence="2">
        <text>Hydrolysis of proteins in presence of ATP.</text>
        <dbReference type="EC" id="3.4.21.53"/>
    </reaction>
</comment>
<proteinExistence type="inferred from homology"/>
<comment type="caution">
    <text evidence="4">The sequence shown here is derived from an EMBL/GenBank/DDBJ whole genome shotgun (WGS) entry which is preliminary data.</text>
</comment>
<dbReference type="InterPro" id="IPR041699">
    <property type="entry name" value="AAA_32"/>
</dbReference>
<dbReference type="EMBL" id="BMDY01000001">
    <property type="protein sequence ID" value="GGA92173.1"/>
    <property type="molecule type" value="Genomic_DNA"/>
</dbReference>
<comment type="similarity">
    <text evidence="2">Belongs to the peptidase S16 family.</text>
</comment>